<dbReference type="Pfam" id="PF02424">
    <property type="entry name" value="ApbE"/>
    <property type="match status" value="1"/>
</dbReference>
<comment type="caution">
    <text evidence="12">The sequence shown here is derived from an EMBL/GenBank/DDBJ whole genome shotgun (WGS) entry which is preliminary data.</text>
</comment>
<comment type="similarity">
    <text evidence="10">Belongs to the ApbE family.</text>
</comment>
<proteinExistence type="inferred from homology"/>
<keyword evidence="6 10" id="KW-0274">FAD</keyword>
<dbReference type="OrthoDB" id="9778595at2"/>
<evidence type="ECO:0000256" key="11">
    <source>
        <dbReference type="PIRSR" id="PIRSR006268-2"/>
    </source>
</evidence>
<dbReference type="Gene3D" id="3.10.520.10">
    <property type="entry name" value="ApbE-like domains"/>
    <property type="match status" value="1"/>
</dbReference>
<dbReference type="InterPro" id="IPR003374">
    <property type="entry name" value="ApbE-like_sf"/>
</dbReference>
<keyword evidence="7 10" id="KW-0460">Magnesium</keyword>
<protein>
    <recommendedName>
        <fullName evidence="2 10">FAD:protein FMN transferase</fullName>
        <ecNumber evidence="1 10">2.7.1.180</ecNumber>
    </recommendedName>
    <alternativeName>
        <fullName evidence="8 10">Flavin transferase</fullName>
    </alternativeName>
</protein>
<dbReference type="RefSeq" id="WP_101179285.1">
    <property type="nucleotide sequence ID" value="NZ_PISE01000065.1"/>
</dbReference>
<reference evidence="12 13" key="1">
    <citation type="journal article" date="2003" name="Int. J. Syst. Evol. Microbiol.">
        <title>Bacillus nealsonii sp. nov., isolated from a spacecraft-assembly facility, whose spores are gamma-radiation resistant.</title>
        <authorList>
            <person name="Venkateswaran K."/>
            <person name="Kempf M."/>
            <person name="Chen F."/>
            <person name="Satomi M."/>
            <person name="Nicholson W."/>
            <person name="Kern R."/>
        </authorList>
    </citation>
    <scope>NUCLEOTIDE SEQUENCE [LARGE SCALE GENOMIC DNA]</scope>
    <source>
        <strain evidence="12 13">FO-92</strain>
    </source>
</reference>
<dbReference type="EC" id="2.7.1.180" evidence="1 10"/>
<evidence type="ECO:0000313" key="13">
    <source>
        <dbReference type="Proteomes" id="UP000233375"/>
    </source>
</evidence>
<dbReference type="PANTHER" id="PTHR30040">
    <property type="entry name" value="THIAMINE BIOSYNTHESIS LIPOPROTEIN APBE"/>
    <property type="match status" value="1"/>
</dbReference>
<dbReference type="GO" id="GO:0046872">
    <property type="term" value="F:metal ion binding"/>
    <property type="evidence" value="ECO:0007669"/>
    <property type="project" value="UniProtKB-UniRule"/>
</dbReference>
<dbReference type="PANTHER" id="PTHR30040:SF2">
    <property type="entry name" value="FAD:PROTEIN FMN TRANSFERASE"/>
    <property type="match status" value="1"/>
</dbReference>
<evidence type="ECO:0000313" key="12">
    <source>
        <dbReference type="EMBL" id="PKG21709.1"/>
    </source>
</evidence>
<comment type="cofactor">
    <cofactor evidence="11">
        <name>Mg(2+)</name>
        <dbReference type="ChEBI" id="CHEBI:18420"/>
    </cofactor>
    <cofactor evidence="11">
        <name>Mn(2+)</name>
        <dbReference type="ChEBI" id="CHEBI:29035"/>
    </cofactor>
    <text evidence="11">Magnesium. Can also use manganese.</text>
</comment>
<accession>A0A2N0YWS3</accession>
<evidence type="ECO:0000256" key="6">
    <source>
        <dbReference type="ARBA" id="ARBA00022827"/>
    </source>
</evidence>
<keyword evidence="3 10" id="KW-0285">Flavoprotein</keyword>
<dbReference type="SUPFAM" id="SSF143631">
    <property type="entry name" value="ApbE-like"/>
    <property type="match status" value="1"/>
</dbReference>
<name>A0A2N0YWS3_9BACI</name>
<comment type="catalytic activity">
    <reaction evidence="9 10">
        <text>L-threonyl-[protein] + FAD = FMN-L-threonyl-[protein] + AMP + H(+)</text>
        <dbReference type="Rhea" id="RHEA:36847"/>
        <dbReference type="Rhea" id="RHEA-COMP:11060"/>
        <dbReference type="Rhea" id="RHEA-COMP:11061"/>
        <dbReference type="ChEBI" id="CHEBI:15378"/>
        <dbReference type="ChEBI" id="CHEBI:30013"/>
        <dbReference type="ChEBI" id="CHEBI:57692"/>
        <dbReference type="ChEBI" id="CHEBI:74257"/>
        <dbReference type="ChEBI" id="CHEBI:456215"/>
        <dbReference type="EC" id="2.7.1.180"/>
    </reaction>
</comment>
<evidence type="ECO:0000256" key="7">
    <source>
        <dbReference type="ARBA" id="ARBA00022842"/>
    </source>
</evidence>
<dbReference type="Proteomes" id="UP000233375">
    <property type="component" value="Unassembled WGS sequence"/>
</dbReference>
<organism evidence="12 13">
    <name type="scientific">Niallia nealsonii</name>
    <dbReference type="NCBI Taxonomy" id="115979"/>
    <lineage>
        <taxon>Bacteria</taxon>
        <taxon>Bacillati</taxon>
        <taxon>Bacillota</taxon>
        <taxon>Bacilli</taxon>
        <taxon>Bacillales</taxon>
        <taxon>Bacillaceae</taxon>
        <taxon>Niallia</taxon>
    </lineage>
</organism>
<keyword evidence="5 10" id="KW-0479">Metal-binding</keyword>
<evidence type="ECO:0000256" key="10">
    <source>
        <dbReference type="PIRNR" id="PIRNR006268"/>
    </source>
</evidence>
<dbReference type="PIRSF" id="PIRSF006268">
    <property type="entry name" value="ApbE"/>
    <property type="match status" value="1"/>
</dbReference>
<evidence type="ECO:0000256" key="3">
    <source>
        <dbReference type="ARBA" id="ARBA00022630"/>
    </source>
</evidence>
<dbReference type="GO" id="GO:0016740">
    <property type="term" value="F:transferase activity"/>
    <property type="evidence" value="ECO:0007669"/>
    <property type="project" value="UniProtKB-UniRule"/>
</dbReference>
<evidence type="ECO:0000256" key="5">
    <source>
        <dbReference type="ARBA" id="ARBA00022723"/>
    </source>
</evidence>
<evidence type="ECO:0000256" key="1">
    <source>
        <dbReference type="ARBA" id="ARBA00011955"/>
    </source>
</evidence>
<evidence type="ECO:0000256" key="4">
    <source>
        <dbReference type="ARBA" id="ARBA00022679"/>
    </source>
</evidence>
<keyword evidence="4 10" id="KW-0808">Transferase</keyword>
<evidence type="ECO:0000256" key="9">
    <source>
        <dbReference type="ARBA" id="ARBA00048540"/>
    </source>
</evidence>
<gene>
    <name evidence="12" type="ORF">CWS01_20945</name>
</gene>
<keyword evidence="13" id="KW-1185">Reference proteome</keyword>
<dbReference type="InterPro" id="IPR024932">
    <property type="entry name" value="ApbE"/>
</dbReference>
<sequence>MYEFSCMNTTIQAFDLPKNTQSKVEKLFRKSEQTLSRFHSSSELSQLNHSFQIPFMCSPILFEAVAIAHLYYEKTNGLFNPYLGKQISSLGYDRSFEKIKPININSEKLCDFQKNNKSISFHIGMKSITIEDNMYIDLGGIAKGWTAQCIKEVLKQDGYKSGVLAAGGDIVAWGKKQKIRLEHPCHKNASICSFELTTDAGIATSSIIKRRWHSLEGNTYHHILDPRTSLPCYSDLQQVSVMAPTLTEAEVLAKCMLILGWQDGLSMLSKFHKPLAAIALTKRREVVSDGDLSYFIKGGSLVC</sequence>
<dbReference type="AlphaFoldDB" id="A0A2N0YWS3"/>
<evidence type="ECO:0000256" key="2">
    <source>
        <dbReference type="ARBA" id="ARBA00016337"/>
    </source>
</evidence>
<dbReference type="EMBL" id="PISE01000065">
    <property type="protein sequence ID" value="PKG21709.1"/>
    <property type="molecule type" value="Genomic_DNA"/>
</dbReference>
<evidence type="ECO:0000256" key="8">
    <source>
        <dbReference type="ARBA" id="ARBA00031306"/>
    </source>
</evidence>
<feature type="binding site" evidence="11">
    <location>
        <position position="140"/>
    </location>
    <ligand>
        <name>Mg(2+)</name>
        <dbReference type="ChEBI" id="CHEBI:18420"/>
    </ligand>
</feature>